<dbReference type="PRINTS" id="PR00123">
    <property type="entry name" value="ATPASEA"/>
</dbReference>
<dbReference type="EMBL" id="MT113912">
    <property type="protein sequence ID" value="QIK02018.1"/>
    <property type="molecule type" value="Genomic_DNA"/>
</dbReference>
<feature type="transmembrane region" description="Helical" evidence="12">
    <location>
        <begin position="67"/>
        <end position="89"/>
    </location>
</feature>
<evidence type="ECO:0000256" key="11">
    <source>
        <dbReference type="RuleBase" id="RU004450"/>
    </source>
</evidence>
<name>A0A6G7SJU1_9NEOP</name>
<dbReference type="NCBIfam" id="TIGR01131">
    <property type="entry name" value="ATP_synt_6_or_A"/>
    <property type="match status" value="1"/>
</dbReference>
<evidence type="ECO:0000256" key="12">
    <source>
        <dbReference type="SAM" id="Phobius"/>
    </source>
</evidence>
<geneLocation type="mitochondrion" evidence="13"/>
<dbReference type="PROSITE" id="PS00449">
    <property type="entry name" value="ATPASE_A"/>
    <property type="match status" value="1"/>
</dbReference>
<evidence type="ECO:0000256" key="1">
    <source>
        <dbReference type="ARBA" id="ARBA00004141"/>
    </source>
</evidence>
<dbReference type="InterPro" id="IPR045083">
    <property type="entry name" value="ATP_synth_F0_asu_bact/mt"/>
</dbReference>
<dbReference type="PANTHER" id="PTHR11410">
    <property type="entry name" value="ATP SYNTHASE SUBUNIT A"/>
    <property type="match status" value="1"/>
</dbReference>
<dbReference type="CDD" id="cd00310">
    <property type="entry name" value="ATP-synt_Fo_a_6"/>
    <property type="match status" value="1"/>
</dbReference>
<comment type="subcellular location">
    <subcellularLocation>
        <location evidence="1">Membrane</location>
        <topology evidence="1">Multi-pass membrane protein</topology>
    </subcellularLocation>
    <subcellularLocation>
        <location evidence="11">Mitochondrion inner membrane</location>
        <topology evidence="11">Multi-pass membrane protein</topology>
    </subcellularLocation>
</comment>
<dbReference type="Gene3D" id="1.20.120.220">
    <property type="entry name" value="ATP synthase, F0 complex, subunit A"/>
    <property type="match status" value="1"/>
</dbReference>
<dbReference type="InterPro" id="IPR000568">
    <property type="entry name" value="ATP_synth_F0_asu"/>
</dbReference>
<sequence>MSHSLMSIFDPEAFNLPLKWFQCLTVFFLLNWSFYCVEESWKMFLKKVMMSLIKLFSQGIHSPKLSSVFFISLFIFLFLINESGMFPFVFTSSSHLVFNFCFSLPFWLGGLLLLDTKAFLAHLVPQGSPVGLSPFLVFIEMASLLIRPISLGVRLMSNIMAGHMVLCLIQSLSGFSSLSTMVSIILSSLFLSFEVAVALVQAFVFVNLSNMYLKESESH</sequence>
<evidence type="ECO:0000256" key="6">
    <source>
        <dbReference type="ARBA" id="ARBA00022781"/>
    </source>
</evidence>
<dbReference type="InterPro" id="IPR023011">
    <property type="entry name" value="ATP_synth_F0_asu_AS"/>
</dbReference>
<accession>A0A6G7SJU1</accession>
<evidence type="ECO:0000256" key="10">
    <source>
        <dbReference type="ARBA" id="ARBA00023310"/>
    </source>
</evidence>
<gene>
    <name evidence="13" type="primary">ATP6</name>
</gene>
<evidence type="ECO:0000256" key="7">
    <source>
        <dbReference type="ARBA" id="ARBA00022989"/>
    </source>
</evidence>
<evidence type="ECO:0000256" key="3">
    <source>
        <dbReference type="ARBA" id="ARBA00022448"/>
    </source>
</evidence>
<keyword evidence="13" id="KW-0496">Mitochondrion</keyword>
<feature type="transmembrane region" description="Helical" evidence="12">
    <location>
        <begin position="20"/>
        <end position="37"/>
    </location>
</feature>
<keyword evidence="7 12" id="KW-1133">Transmembrane helix</keyword>
<keyword evidence="10" id="KW-0066">ATP synthesis</keyword>
<dbReference type="AlphaFoldDB" id="A0A6G7SJU1"/>
<keyword evidence="4" id="KW-0138">CF(0)</keyword>
<dbReference type="Pfam" id="PF00119">
    <property type="entry name" value="ATP-synt_A"/>
    <property type="match status" value="1"/>
</dbReference>
<organism evidence="13">
    <name type="scientific">Columbicola columbae</name>
    <name type="common">slender pigeon louse</name>
    <dbReference type="NCBI Taxonomy" id="128991"/>
    <lineage>
        <taxon>Eukaryota</taxon>
        <taxon>Metazoa</taxon>
        <taxon>Ecdysozoa</taxon>
        <taxon>Arthropoda</taxon>
        <taxon>Hexapoda</taxon>
        <taxon>Insecta</taxon>
        <taxon>Pterygota</taxon>
        <taxon>Neoptera</taxon>
        <taxon>Paraneoptera</taxon>
        <taxon>Psocodea</taxon>
        <taxon>Troctomorpha</taxon>
        <taxon>Phthiraptera</taxon>
        <taxon>Ischnocera</taxon>
        <taxon>Philopteridae</taxon>
        <taxon>Columbicola</taxon>
    </lineage>
</organism>
<evidence type="ECO:0000313" key="13">
    <source>
        <dbReference type="EMBL" id="QIK02018.1"/>
    </source>
</evidence>
<keyword evidence="9 12" id="KW-0472">Membrane</keyword>
<protein>
    <recommendedName>
        <fullName evidence="11">ATP synthase subunit a</fullName>
    </recommendedName>
</protein>
<dbReference type="GO" id="GO:0005743">
    <property type="term" value="C:mitochondrial inner membrane"/>
    <property type="evidence" value="ECO:0007669"/>
    <property type="project" value="UniProtKB-SubCell"/>
</dbReference>
<feature type="transmembrane region" description="Helical" evidence="12">
    <location>
        <begin position="165"/>
        <end position="189"/>
    </location>
</feature>
<proteinExistence type="inferred from homology"/>
<dbReference type="GO" id="GO:0045259">
    <property type="term" value="C:proton-transporting ATP synthase complex"/>
    <property type="evidence" value="ECO:0007669"/>
    <property type="project" value="UniProtKB-KW"/>
</dbReference>
<evidence type="ECO:0000256" key="5">
    <source>
        <dbReference type="ARBA" id="ARBA00022692"/>
    </source>
</evidence>
<reference evidence="13" key="1">
    <citation type="submission" date="2020-02" db="EMBL/GenBank/DDBJ databases">
        <title>Mitochondrial genomes of Columbicola feather lice are highly fragmented, indicating repeated evolution of minicircle-type genomes in parasitic lice.</title>
        <authorList>
            <person name="Sweet A."/>
            <person name="Johnson K."/>
            <person name="Cameron S."/>
        </authorList>
    </citation>
    <scope>NUCLEOTIDE SEQUENCE</scope>
    <source>
        <strain evidence="13">CocolColiv</strain>
        <tissue evidence="13">Whole louse</tissue>
    </source>
</reference>
<dbReference type="SUPFAM" id="SSF81336">
    <property type="entry name" value="F1F0 ATP synthase subunit A"/>
    <property type="match status" value="1"/>
</dbReference>
<keyword evidence="8" id="KW-0406">Ion transport</keyword>
<evidence type="ECO:0000256" key="2">
    <source>
        <dbReference type="ARBA" id="ARBA00006810"/>
    </source>
</evidence>
<dbReference type="InterPro" id="IPR035908">
    <property type="entry name" value="F0_ATP_A_sf"/>
</dbReference>
<evidence type="ECO:0000256" key="9">
    <source>
        <dbReference type="ARBA" id="ARBA00023136"/>
    </source>
</evidence>
<keyword evidence="6" id="KW-0375">Hydrogen ion transport</keyword>
<dbReference type="GO" id="GO:0046933">
    <property type="term" value="F:proton-transporting ATP synthase activity, rotational mechanism"/>
    <property type="evidence" value="ECO:0007669"/>
    <property type="project" value="TreeGrafter"/>
</dbReference>
<feature type="transmembrane region" description="Helical" evidence="12">
    <location>
        <begin position="134"/>
        <end position="153"/>
    </location>
</feature>
<dbReference type="PANTHER" id="PTHR11410:SF0">
    <property type="entry name" value="ATP SYNTHASE SUBUNIT A"/>
    <property type="match status" value="1"/>
</dbReference>
<keyword evidence="5 12" id="KW-0812">Transmembrane</keyword>
<keyword evidence="3" id="KW-0813">Transport</keyword>
<evidence type="ECO:0000256" key="4">
    <source>
        <dbReference type="ARBA" id="ARBA00022547"/>
    </source>
</evidence>
<feature type="transmembrane region" description="Helical" evidence="12">
    <location>
        <begin position="96"/>
        <end position="114"/>
    </location>
</feature>
<comment type="similarity">
    <text evidence="2">Belongs to the ATPase A chain family.</text>
</comment>
<evidence type="ECO:0000256" key="8">
    <source>
        <dbReference type="ARBA" id="ARBA00023065"/>
    </source>
</evidence>